<dbReference type="RefSeq" id="WP_338531056.1">
    <property type="nucleotide sequence ID" value="NZ_CP030941.1"/>
</dbReference>
<accession>A0ABY5MP15</accession>
<reference evidence="2 3" key="1">
    <citation type="submission" date="2018-07" db="EMBL/GenBank/DDBJ databases">
        <title>Genome sequence of Nitratireductor thuwali#1536.</title>
        <authorList>
            <person name="Michoud G."/>
            <person name="Merlino G."/>
            <person name="Sefrji F.O."/>
            <person name="Daffonchio D."/>
        </authorList>
    </citation>
    <scope>NUCLEOTIDE SEQUENCE [LARGE SCALE GENOMIC DNA]</scope>
    <source>
        <strain evidence="3">Nit1536</strain>
    </source>
</reference>
<evidence type="ECO:0000313" key="3">
    <source>
        <dbReference type="Proteomes" id="UP001342418"/>
    </source>
</evidence>
<feature type="region of interest" description="Disordered" evidence="1">
    <location>
        <begin position="87"/>
        <end position="111"/>
    </location>
</feature>
<sequence length="272" mass="28909">MSTDARTPEEIERDIQQERAQLASSLEALQERFSIEGITRQVADQLRRHGGEFGQSALESAKSNPVALALTGIGLAWMMASDARRNGGGDGAASFGGTAAVARRPDGSQRWDRMRAEASRQGHKARASAEDLRNRLQEGTENLSEAARKRVVEAREAAYRAQSQIERAAGGGNKKLADYYSEQPIVAGAMAFAAGAALGAFLPHTRAEDSALGESSDEVFEEAERIFREETEKAKEAVKSASSQPAAKARKAQARASGDGPGGRKSGPAQPG</sequence>
<dbReference type="InterPro" id="IPR022062">
    <property type="entry name" value="DUF3618"/>
</dbReference>
<dbReference type="Proteomes" id="UP001342418">
    <property type="component" value="Chromosome"/>
</dbReference>
<evidence type="ECO:0000313" key="2">
    <source>
        <dbReference type="EMBL" id="UUP18861.1"/>
    </source>
</evidence>
<keyword evidence="3" id="KW-1185">Reference proteome</keyword>
<evidence type="ECO:0000256" key="1">
    <source>
        <dbReference type="SAM" id="MobiDB-lite"/>
    </source>
</evidence>
<proteinExistence type="predicted"/>
<protein>
    <recommendedName>
        <fullName evidence="4">DUF3618 domain-containing protein</fullName>
    </recommendedName>
</protein>
<gene>
    <name evidence="2" type="ORF">NTH_03346</name>
</gene>
<dbReference type="Pfam" id="PF12277">
    <property type="entry name" value="DUF3618"/>
    <property type="match status" value="1"/>
</dbReference>
<feature type="region of interest" description="Disordered" evidence="1">
    <location>
        <begin position="231"/>
        <end position="272"/>
    </location>
</feature>
<dbReference type="EMBL" id="CP030941">
    <property type="protein sequence ID" value="UUP18861.1"/>
    <property type="molecule type" value="Genomic_DNA"/>
</dbReference>
<organism evidence="2 3">
    <name type="scientific">Nitratireductor thuwali</name>
    <dbReference type="NCBI Taxonomy" id="2267699"/>
    <lineage>
        <taxon>Bacteria</taxon>
        <taxon>Pseudomonadati</taxon>
        <taxon>Pseudomonadota</taxon>
        <taxon>Alphaproteobacteria</taxon>
        <taxon>Hyphomicrobiales</taxon>
        <taxon>Phyllobacteriaceae</taxon>
        <taxon>Nitratireductor</taxon>
    </lineage>
</organism>
<name>A0ABY5MP15_9HYPH</name>
<evidence type="ECO:0008006" key="4">
    <source>
        <dbReference type="Google" id="ProtNLM"/>
    </source>
</evidence>